<gene>
    <name evidence="2" type="ORF">METZ01_LOCUS269100</name>
</gene>
<keyword evidence="1" id="KW-0812">Transmembrane</keyword>
<keyword evidence="1" id="KW-0472">Membrane</keyword>
<protein>
    <submittedName>
        <fullName evidence="2">Uncharacterized protein</fullName>
    </submittedName>
</protein>
<dbReference type="AlphaFoldDB" id="A0A382JWZ4"/>
<evidence type="ECO:0000256" key="1">
    <source>
        <dbReference type="SAM" id="Phobius"/>
    </source>
</evidence>
<accession>A0A382JWZ4</accession>
<organism evidence="2">
    <name type="scientific">marine metagenome</name>
    <dbReference type="NCBI Taxonomy" id="408172"/>
    <lineage>
        <taxon>unclassified sequences</taxon>
        <taxon>metagenomes</taxon>
        <taxon>ecological metagenomes</taxon>
    </lineage>
</organism>
<keyword evidence="1" id="KW-1133">Transmembrane helix</keyword>
<dbReference type="EMBL" id="UINC01076770">
    <property type="protein sequence ID" value="SVC16246.1"/>
    <property type="molecule type" value="Genomic_DNA"/>
</dbReference>
<name>A0A382JWZ4_9ZZZZ</name>
<feature type="transmembrane region" description="Helical" evidence="1">
    <location>
        <begin position="47"/>
        <end position="64"/>
    </location>
</feature>
<reference evidence="2" key="1">
    <citation type="submission" date="2018-05" db="EMBL/GenBank/DDBJ databases">
        <authorList>
            <person name="Lanie J.A."/>
            <person name="Ng W.-L."/>
            <person name="Kazmierczak K.M."/>
            <person name="Andrzejewski T.M."/>
            <person name="Davidsen T.M."/>
            <person name="Wayne K.J."/>
            <person name="Tettelin H."/>
            <person name="Glass J.I."/>
            <person name="Rusch D."/>
            <person name="Podicherti R."/>
            <person name="Tsui H.-C.T."/>
            <person name="Winkler M.E."/>
        </authorList>
    </citation>
    <scope>NUCLEOTIDE SEQUENCE</scope>
</reference>
<proteinExistence type="predicted"/>
<evidence type="ECO:0000313" key="2">
    <source>
        <dbReference type="EMBL" id="SVC16246.1"/>
    </source>
</evidence>
<sequence length="69" mass="7777">MLFCVLPKVAAVAIVGTIVFLLMVNGLIKKSKLGFVNFFKETYKGRIADFLTAYVIAYFIYDMLSSRLC</sequence>
<feature type="transmembrane region" description="Helical" evidence="1">
    <location>
        <begin position="6"/>
        <end position="27"/>
    </location>
</feature>